<gene>
    <name evidence="2" type="ORF">PA7_27140</name>
</gene>
<evidence type="ECO:0000313" key="3">
    <source>
        <dbReference type="Proteomes" id="UP000321328"/>
    </source>
</evidence>
<sequence length="120" mass="12412">MVIGTALVSVLVACGPDSAPMPAPPVTTAPGPAPAEAAPTTTMPAAPTRVTPARRAPAPTSRKLWPVTRGEKQYQQGITEGCERFARGGAASSRDRPEQLTRPTGEIRQAARSGTSVILL</sequence>
<feature type="region of interest" description="Disordered" evidence="1">
    <location>
        <begin position="86"/>
        <end position="120"/>
    </location>
</feature>
<evidence type="ECO:0000313" key="2">
    <source>
        <dbReference type="EMBL" id="GEL18877.1"/>
    </source>
</evidence>
<dbReference type="EMBL" id="BJVI01000027">
    <property type="protein sequence ID" value="GEL18877.1"/>
    <property type="molecule type" value="Genomic_DNA"/>
</dbReference>
<organism evidence="2 3">
    <name type="scientific">Pseudonocardia asaccharolytica DSM 44247 = NBRC 16224</name>
    <dbReference type="NCBI Taxonomy" id="1123024"/>
    <lineage>
        <taxon>Bacteria</taxon>
        <taxon>Bacillati</taxon>
        <taxon>Actinomycetota</taxon>
        <taxon>Actinomycetes</taxon>
        <taxon>Pseudonocardiales</taxon>
        <taxon>Pseudonocardiaceae</taxon>
        <taxon>Pseudonocardia</taxon>
    </lineage>
</organism>
<evidence type="ECO:0000256" key="1">
    <source>
        <dbReference type="SAM" id="MobiDB-lite"/>
    </source>
</evidence>
<keyword evidence="3" id="KW-1185">Reference proteome</keyword>
<reference evidence="2 3" key="1">
    <citation type="submission" date="2019-07" db="EMBL/GenBank/DDBJ databases">
        <title>Whole genome shotgun sequence of Pseudonocardia asaccharolytica NBRC 16224.</title>
        <authorList>
            <person name="Hosoyama A."/>
            <person name="Uohara A."/>
            <person name="Ohji S."/>
            <person name="Ichikawa N."/>
        </authorList>
    </citation>
    <scope>NUCLEOTIDE SEQUENCE [LARGE SCALE GENOMIC DNA]</scope>
    <source>
        <strain evidence="2 3">NBRC 16224</strain>
    </source>
</reference>
<feature type="compositionally biased region" description="Pro residues" evidence="1">
    <location>
        <begin position="19"/>
        <end position="33"/>
    </location>
</feature>
<dbReference type="Proteomes" id="UP000321328">
    <property type="component" value="Unassembled WGS sequence"/>
</dbReference>
<feature type="region of interest" description="Disordered" evidence="1">
    <location>
        <begin position="16"/>
        <end position="74"/>
    </location>
</feature>
<feature type="compositionally biased region" description="Low complexity" evidence="1">
    <location>
        <begin position="34"/>
        <end position="60"/>
    </location>
</feature>
<proteinExistence type="predicted"/>
<accession>A0A511D2G3</accession>
<name>A0A511D2G3_9PSEU</name>
<comment type="caution">
    <text evidence="2">The sequence shown here is derived from an EMBL/GenBank/DDBJ whole genome shotgun (WGS) entry which is preliminary data.</text>
</comment>
<dbReference type="AlphaFoldDB" id="A0A511D2G3"/>
<protein>
    <submittedName>
        <fullName evidence="2">Uncharacterized protein</fullName>
    </submittedName>
</protein>